<dbReference type="RefSeq" id="WP_191156019.1">
    <property type="nucleotide sequence ID" value="NZ_JACWUN010000010.1"/>
</dbReference>
<reference evidence="1" key="1">
    <citation type="submission" date="2020-09" db="EMBL/GenBank/DDBJ databases">
        <title>Pelobacter alkaliphilus sp. nov., a novel anaerobic arsenate-reducing bacterium from terrestrial mud volcano.</title>
        <authorList>
            <person name="Khomyakova M.A."/>
            <person name="Merkel A.Y."/>
            <person name="Slobodkin A.I."/>
        </authorList>
    </citation>
    <scope>NUCLEOTIDE SEQUENCE</scope>
    <source>
        <strain evidence="1">M08fum</strain>
    </source>
</reference>
<organism evidence="1 2">
    <name type="scientific">Pelovirga terrestris</name>
    <dbReference type="NCBI Taxonomy" id="2771352"/>
    <lineage>
        <taxon>Bacteria</taxon>
        <taxon>Pseudomonadati</taxon>
        <taxon>Thermodesulfobacteriota</taxon>
        <taxon>Desulfuromonadia</taxon>
        <taxon>Geobacterales</taxon>
        <taxon>Geobacteraceae</taxon>
        <taxon>Pelovirga</taxon>
    </lineage>
</organism>
<evidence type="ECO:0000313" key="1">
    <source>
        <dbReference type="EMBL" id="MBD1400950.1"/>
    </source>
</evidence>
<name>A0A8J6UIH4_9BACT</name>
<proteinExistence type="predicted"/>
<dbReference type="InterPro" id="IPR007420">
    <property type="entry name" value="DUF465"/>
</dbReference>
<gene>
    <name evidence="1" type="ORF">ICT70_09720</name>
</gene>
<protein>
    <submittedName>
        <fullName evidence="1">YdcH family protein</fullName>
    </submittedName>
</protein>
<keyword evidence="2" id="KW-1185">Reference proteome</keyword>
<accession>A0A8J6UIH4</accession>
<sequence length="72" mass="8577">MDIDQTLLQSLIDNNPRFRMLYENHNLLEKQLQEFEKRPFLSADEEIEKNKVKKLKLIGKDEMETIVQSVTV</sequence>
<dbReference type="Gene3D" id="6.10.280.50">
    <property type="match status" value="1"/>
</dbReference>
<dbReference type="Pfam" id="PF04325">
    <property type="entry name" value="DUF465"/>
    <property type="match status" value="1"/>
</dbReference>
<dbReference type="Proteomes" id="UP000632828">
    <property type="component" value="Unassembled WGS sequence"/>
</dbReference>
<dbReference type="AlphaFoldDB" id="A0A8J6UIH4"/>
<comment type="caution">
    <text evidence="1">The sequence shown here is derived from an EMBL/GenBank/DDBJ whole genome shotgun (WGS) entry which is preliminary data.</text>
</comment>
<dbReference type="InterPro" id="IPR038444">
    <property type="entry name" value="DUF465_sf"/>
</dbReference>
<evidence type="ECO:0000313" key="2">
    <source>
        <dbReference type="Proteomes" id="UP000632828"/>
    </source>
</evidence>
<dbReference type="EMBL" id="JACWUN010000010">
    <property type="protein sequence ID" value="MBD1400950.1"/>
    <property type="molecule type" value="Genomic_DNA"/>
</dbReference>